<keyword evidence="4 6" id="KW-1133">Transmembrane helix</keyword>
<dbReference type="STRING" id="1385519.N801_08815"/>
<dbReference type="InterPro" id="IPR051449">
    <property type="entry name" value="ABC-2_transporter_component"/>
</dbReference>
<evidence type="ECO:0000256" key="2">
    <source>
        <dbReference type="ARBA" id="ARBA00022475"/>
    </source>
</evidence>
<organism evidence="8 9">
    <name type="scientific">Knoellia aerolata DSM 18566</name>
    <dbReference type="NCBI Taxonomy" id="1385519"/>
    <lineage>
        <taxon>Bacteria</taxon>
        <taxon>Bacillati</taxon>
        <taxon>Actinomycetota</taxon>
        <taxon>Actinomycetes</taxon>
        <taxon>Micrococcales</taxon>
        <taxon>Intrasporangiaceae</taxon>
        <taxon>Knoellia</taxon>
    </lineage>
</organism>
<sequence>MRSVLAIAEAELRRFLADRSNIFFVFIFPLVLVAVLGASFGGDSASARVAVVGGESALRSAVVTQLERADAEVTITGDDDMRQRVARGGADVGVLVPEEAARAFDAGQGPELEMVTGSQSNAQAAAQVVRTAAAAATLRSGQERALQAAATSAGVDGDIDRALDRAGTSIRPAETQVRDTSGLAQELGGLGQFDLGASSQVLLFTFLTTLSGAAALIQARRDGVVRRVMAGPVTSVQTILGLGLGRLTIALFQGAYIVLASRLLFGVDWGNLPAALGLLLVFGLVAAGVSMVIGVVADNEGLATGLAVGGGLVLAALGGCMMPLEFFPDSLRPVAFLTPHAWGYEGFAEIQRHGGTLLDILPQLGVLAGMAVLWLALGSYLLRRSLARAM</sequence>
<dbReference type="AlphaFoldDB" id="A0A0A0JVF8"/>
<evidence type="ECO:0000256" key="4">
    <source>
        <dbReference type="ARBA" id="ARBA00022989"/>
    </source>
</evidence>
<keyword evidence="3 6" id="KW-0812">Transmembrane</keyword>
<keyword evidence="9" id="KW-1185">Reference proteome</keyword>
<dbReference type="EMBL" id="AVPL01000022">
    <property type="protein sequence ID" value="KGN41173.1"/>
    <property type="molecule type" value="Genomic_DNA"/>
</dbReference>
<comment type="caution">
    <text evidence="8">The sequence shown here is derived from an EMBL/GenBank/DDBJ whole genome shotgun (WGS) entry which is preliminary data.</text>
</comment>
<evidence type="ECO:0000259" key="7">
    <source>
        <dbReference type="Pfam" id="PF12698"/>
    </source>
</evidence>
<evidence type="ECO:0000256" key="6">
    <source>
        <dbReference type="SAM" id="Phobius"/>
    </source>
</evidence>
<comment type="subcellular location">
    <subcellularLocation>
        <location evidence="1">Cell membrane</location>
        <topology evidence="1">Multi-pass membrane protein</topology>
    </subcellularLocation>
</comment>
<feature type="transmembrane region" description="Helical" evidence="6">
    <location>
        <begin position="238"/>
        <end position="260"/>
    </location>
</feature>
<evidence type="ECO:0000256" key="3">
    <source>
        <dbReference type="ARBA" id="ARBA00022692"/>
    </source>
</evidence>
<dbReference type="PANTHER" id="PTHR30294:SF38">
    <property type="entry name" value="TRANSPORT PERMEASE PROTEIN"/>
    <property type="match status" value="1"/>
</dbReference>
<dbReference type="PANTHER" id="PTHR30294">
    <property type="entry name" value="MEMBRANE COMPONENT OF ABC TRANSPORTER YHHJ-RELATED"/>
    <property type="match status" value="1"/>
</dbReference>
<feature type="transmembrane region" description="Helical" evidence="6">
    <location>
        <begin position="360"/>
        <end position="382"/>
    </location>
</feature>
<dbReference type="eggNOG" id="COG0842">
    <property type="taxonomic scope" value="Bacteria"/>
</dbReference>
<protein>
    <recommendedName>
        <fullName evidence="7">ABC-2 type transporter transmembrane domain-containing protein</fullName>
    </recommendedName>
</protein>
<accession>A0A0A0JVF8</accession>
<feature type="transmembrane region" description="Helical" evidence="6">
    <location>
        <begin position="303"/>
        <end position="324"/>
    </location>
</feature>
<keyword evidence="5 6" id="KW-0472">Membrane</keyword>
<dbReference type="GO" id="GO:0005886">
    <property type="term" value="C:plasma membrane"/>
    <property type="evidence" value="ECO:0007669"/>
    <property type="project" value="UniProtKB-SubCell"/>
</dbReference>
<dbReference type="Pfam" id="PF12698">
    <property type="entry name" value="ABC2_membrane_3"/>
    <property type="match status" value="1"/>
</dbReference>
<evidence type="ECO:0000313" key="9">
    <source>
        <dbReference type="Proteomes" id="UP000030013"/>
    </source>
</evidence>
<dbReference type="OrthoDB" id="4867262at2"/>
<evidence type="ECO:0000313" key="8">
    <source>
        <dbReference type="EMBL" id="KGN41173.1"/>
    </source>
</evidence>
<feature type="domain" description="ABC-2 type transporter transmembrane" evidence="7">
    <location>
        <begin position="22"/>
        <end position="379"/>
    </location>
</feature>
<feature type="transmembrane region" description="Helical" evidence="6">
    <location>
        <begin position="272"/>
        <end position="296"/>
    </location>
</feature>
<dbReference type="GO" id="GO:0140359">
    <property type="term" value="F:ABC-type transporter activity"/>
    <property type="evidence" value="ECO:0007669"/>
    <property type="project" value="InterPro"/>
</dbReference>
<proteinExistence type="predicted"/>
<evidence type="ECO:0000256" key="5">
    <source>
        <dbReference type="ARBA" id="ARBA00023136"/>
    </source>
</evidence>
<feature type="transmembrane region" description="Helical" evidence="6">
    <location>
        <begin position="21"/>
        <end position="40"/>
    </location>
</feature>
<name>A0A0A0JVF8_9MICO</name>
<dbReference type="Proteomes" id="UP000030013">
    <property type="component" value="Unassembled WGS sequence"/>
</dbReference>
<reference evidence="8 9" key="1">
    <citation type="submission" date="2013-08" db="EMBL/GenBank/DDBJ databases">
        <title>The genome sequence of Knoellia aerolata.</title>
        <authorList>
            <person name="Zhu W."/>
            <person name="Wang G."/>
        </authorList>
    </citation>
    <scope>NUCLEOTIDE SEQUENCE [LARGE SCALE GENOMIC DNA]</scope>
    <source>
        <strain evidence="8 9">DSM 18566</strain>
    </source>
</reference>
<evidence type="ECO:0000256" key="1">
    <source>
        <dbReference type="ARBA" id="ARBA00004651"/>
    </source>
</evidence>
<keyword evidence="2" id="KW-1003">Cell membrane</keyword>
<feature type="transmembrane region" description="Helical" evidence="6">
    <location>
        <begin position="197"/>
        <end position="217"/>
    </location>
</feature>
<gene>
    <name evidence="8" type="ORF">N801_08815</name>
</gene>
<dbReference type="RefSeq" id="WP_035937017.1">
    <property type="nucleotide sequence ID" value="NZ_AVPL01000022.1"/>
</dbReference>
<dbReference type="InterPro" id="IPR013525">
    <property type="entry name" value="ABC2_TM"/>
</dbReference>